<comment type="catalytic activity">
    <reaction evidence="9">
        <text>adenosine + phosphate = alpha-D-ribose 1-phosphate + adenine</text>
        <dbReference type="Rhea" id="RHEA:27642"/>
        <dbReference type="ChEBI" id="CHEBI:16335"/>
        <dbReference type="ChEBI" id="CHEBI:16708"/>
        <dbReference type="ChEBI" id="CHEBI:43474"/>
        <dbReference type="ChEBI" id="CHEBI:57720"/>
        <dbReference type="EC" id="2.4.2.1"/>
    </reaction>
    <physiologicalReaction direction="left-to-right" evidence="9">
        <dbReference type="Rhea" id="RHEA:27643"/>
    </physiologicalReaction>
</comment>
<dbReference type="AlphaFoldDB" id="A0A9D1W658"/>
<dbReference type="SUPFAM" id="SSF64438">
    <property type="entry name" value="CNF1/YfiH-like putative cysteine hydrolases"/>
    <property type="match status" value="1"/>
</dbReference>
<dbReference type="EMBL" id="DXEU01000124">
    <property type="protein sequence ID" value="HIX52547.1"/>
    <property type="molecule type" value="Genomic_DNA"/>
</dbReference>
<evidence type="ECO:0000256" key="7">
    <source>
        <dbReference type="ARBA" id="ARBA00022833"/>
    </source>
</evidence>
<keyword evidence="6" id="KW-0378">Hydrolase</keyword>
<evidence type="ECO:0000256" key="9">
    <source>
        <dbReference type="ARBA" id="ARBA00048968"/>
    </source>
</evidence>
<evidence type="ECO:0000256" key="5">
    <source>
        <dbReference type="ARBA" id="ARBA00022723"/>
    </source>
</evidence>
<sequence length="286" mass="31710">MEMAESRGVPLLTFPALSETGLVRHGFSTRMGGVSRGPYASMNLSFTRGDDPEAVRENYRRAAAALGVEMESMTLAWQTHTANVRRIRREDRGKGVVRERDYRDVDGLVTDEPGITLVTFYADCVPLYFLDPVRRAIGLSHSGWRGTAARMGRATLRKMEEEFGTDPGDVIACIGPSICQDCYEVGAEVAEAFLREFGPGHREEILAPGAEPGKYQLDLWKANEIVLTEAGVRPDHLHVTDICTCCNPSYLFSHRKMGERRGNLCAFLALWEPAGEEGNPQRSAEK</sequence>
<organism evidence="12 13">
    <name type="scientific">Candidatus Lachnoclostridium stercoripullorum</name>
    <dbReference type="NCBI Taxonomy" id="2838635"/>
    <lineage>
        <taxon>Bacteria</taxon>
        <taxon>Bacillati</taxon>
        <taxon>Bacillota</taxon>
        <taxon>Clostridia</taxon>
        <taxon>Lachnospirales</taxon>
        <taxon>Lachnospiraceae</taxon>
    </lineage>
</organism>
<dbReference type="PANTHER" id="PTHR30616">
    <property type="entry name" value="UNCHARACTERIZED PROTEIN YFIH"/>
    <property type="match status" value="1"/>
</dbReference>
<dbReference type="InterPro" id="IPR003730">
    <property type="entry name" value="Cu_polyphenol_OxRdtase"/>
</dbReference>
<evidence type="ECO:0000313" key="13">
    <source>
        <dbReference type="Proteomes" id="UP000886780"/>
    </source>
</evidence>
<proteinExistence type="inferred from homology"/>
<dbReference type="GO" id="GO:0005507">
    <property type="term" value="F:copper ion binding"/>
    <property type="evidence" value="ECO:0007669"/>
    <property type="project" value="TreeGrafter"/>
</dbReference>
<comment type="function">
    <text evidence="2">Purine nucleoside enzyme that catalyzes the phosphorolysis of adenosine and inosine nucleosides, yielding D-ribose 1-phosphate and the respective free bases, adenine and hypoxanthine. Also catalyzes the phosphorolysis of S-methyl-5'-thioadenosine into adenine and S-methyl-5-thio-alpha-D-ribose 1-phosphate. Also has adenosine deaminase activity.</text>
</comment>
<dbReference type="Pfam" id="PF02578">
    <property type="entry name" value="Cu-oxidase_4"/>
    <property type="match status" value="1"/>
</dbReference>
<evidence type="ECO:0000256" key="1">
    <source>
        <dbReference type="ARBA" id="ARBA00000553"/>
    </source>
</evidence>
<keyword evidence="4" id="KW-0808">Transferase</keyword>
<dbReference type="GO" id="GO:0016787">
    <property type="term" value="F:hydrolase activity"/>
    <property type="evidence" value="ECO:0007669"/>
    <property type="project" value="UniProtKB-KW"/>
</dbReference>
<dbReference type="CDD" id="cd16833">
    <property type="entry name" value="YfiH"/>
    <property type="match status" value="1"/>
</dbReference>
<keyword evidence="7" id="KW-0862">Zinc</keyword>
<dbReference type="GO" id="GO:0017061">
    <property type="term" value="F:S-methyl-5-thioadenosine phosphorylase activity"/>
    <property type="evidence" value="ECO:0007669"/>
    <property type="project" value="UniProtKB-EC"/>
</dbReference>
<evidence type="ECO:0000313" key="12">
    <source>
        <dbReference type="EMBL" id="HIX52547.1"/>
    </source>
</evidence>
<reference evidence="12" key="2">
    <citation type="submission" date="2021-04" db="EMBL/GenBank/DDBJ databases">
        <authorList>
            <person name="Gilroy R."/>
        </authorList>
    </citation>
    <scope>NUCLEOTIDE SEQUENCE</scope>
    <source>
        <strain evidence="12">ChiGjej4B4-12881</strain>
    </source>
</reference>
<comment type="caution">
    <text evidence="12">The sequence shown here is derived from an EMBL/GenBank/DDBJ whole genome shotgun (WGS) entry which is preliminary data.</text>
</comment>
<evidence type="ECO:0000256" key="8">
    <source>
        <dbReference type="ARBA" id="ARBA00047989"/>
    </source>
</evidence>
<comment type="catalytic activity">
    <reaction evidence="8">
        <text>adenosine + H2O + H(+) = inosine + NH4(+)</text>
        <dbReference type="Rhea" id="RHEA:24408"/>
        <dbReference type="ChEBI" id="CHEBI:15377"/>
        <dbReference type="ChEBI" id="CHEBI:15378"/>
        <dbReference type="ChEBI" id="CHEBI:16335"/>
        <dbReference type="ChEBI" id="CHEBI:17596"/>
        <dbReference type="ChEBI" id="CHEBI:28938"/>
        <dbReference type="EC" id="3.5.4.4"/>
    </reaction>
    <physiologicalReaction direction="left-to-right" evidence="8">
        <dbReference type="Rhea" id="RHEA:24409"/>
    </physiologicalReaction>
</comment>
<evidence type="ECO:0000256" key="6">
    <source>
        <dbReference type="ARBA" id="ARBA00022801"/>
    </source>
</evidence>
<gene>
    <name evidence="12" type="primary">pgeF</name>
    <name evidence="12" type="ORF">IAA28_07060</name>
</gene>
<evidence type="ECO:0000256" key="3">
    <source>
        <dbReference type="ARBA" id="ARBA00007353"/>
    </source>
</evidence>
<dbReference type="PANTHER" id="PTHR30616:SF2">
    <property type="entry name" value="PURINE NUCLEOSIDE PHOSPHORYLASE LACC1"/>
    <property type="match status" value="1"/>
</dbReference>
<name>A0A9D1W658_9FIRM</name>
<evidence type="ECO:0000256" key="2">
    <source>
        <dbReference type="ARBA" id="ARBA00003215"/>
    </source>
</evidence>
<comment type="catalytic activity">
    <reaction evidence="1">
        <text>inosine + phosphate = alpha-D-ribose 1-phosphate + hypoxanthine</text>
        <dbReference type="Rhea" id="RHEA:27646"/>
        <dbReference type="ChEBI" id="CHEBI:17368"/>
        <dbReference type="ChEBI" id="CHEBI:17596"/>
        <dbReference type="ChEBI" id="CHEBI:43474"/>
        <dbReference type="ChEBI" id="CHEBI:57720"/>
        <dbReference type="EC" id="2.4.2.1"/>
    </reaction>
    <physiologicalReaction direction="left-to-right" evidence="1">
        <dbReference type="Rhea" id="RHEA:27647"/>
    </physiologicalReaction>
</comment>
<evidence type="ECO:0000256" key="10">
    <source>
        <dbReference type="ARBA" id="ARBA00049893"/>
    </source>
</evidence>
<protein>
    <recommendedName>
        <fullName evidence="11">Purine nucleoside phosphorylase</fullName>
    </recommendedName>
</protein>
<keyword evidence="5" id="KW-0479">Metal-binding</keyword>
<dbReference type="Gene3D" id="3.60.140.10">
    <property type="entry name" value="CNF1/YfiH-like putative cysteine hydrolases"/>
    <property type="match status" value="1"/>
</dbReference>
<accession>A0A9D1W658</accession>
<dbReference type="Proteomes" id="UP000886780">
    <property type="component" value="Unassembled WGS sequence"/>
</dbReference>
<comment type="catalytic activity">
    <reaction evidence="10">
        <text>S-methyl-5'-thioadenosine + phosphate = 5-(methylsulfanyl)-alpha-D-ribose 1-phosphate + adenine</text>
        <dbReference type="Rhea" id="RHEA:11852"/>
        <dbReference type="ChEBI" id="CHEBI:16708"/>
        <dbReference type="ChEBI" id="CHEBI:17509"/>
        <dbReference type="ChEBI" id="CHEBI:43474"/>
        <dbReference type="ChEBI" id="CHEBI:58533"/>
        <dbReference type="EC" id="2.4.2.28"/>
    </reaction>
    <physiologicalReaction direction="left-to-right" evidence="10">
        <dbReference type="Rhea" id="RHEA:11853"/>
    </physiologicalReaction>
</comment>
<evidence type="ECO:0000256" key="11">
    <source>
        <dbReference type="RuleBase" id="RU361274"/>
    </source>
</evidence>
<evidence type="ECO:0000256" key="4">
    <source>
        <dbReference type="ARBA" id="ARBA00022679"/>
    </source>
</evidence>
<dbReference type="NCBIfam" id="TIGR00726">
    <property type="entry name" value="peptidoglycan editing factor PgeF"/>
    <property type="match status" value="1"/>
</dbReference>
<dbReference type="InterPro" id="IPR038371">
    <property type="entry name" value="Cu_polyphenol_OxRdtase_sf"/>
</dbReference>
<dbReference type="InterPro" id="IPR011324">
    <property type="entry name" value="Cytotoxic_necrot_fac-like_cat"/>
</dbReference>
<comment type="similarity">
    <text evidence="3 11">Belongs to the purine nucleoside phosphorylase YfiH/LACC1 family.</text>
</comment>
<reference evidence="12" key="1">
    <citation type="journal article" date="2021" name="PeerJ">
        <title>Extensive microbial diversity within the chicken gut microbiome revealed by metagenomics and culture.</title>
        <authorList>
            <person name="Gilroy R."/>
            <person name="Ravi A."/>
            <person name="Getino M."/>
            <person name="Pursley I."/>
            <person name="Horton D.L."/>
            <person name="Alikhan N.F."/>
            <person name="Baker D."/>
            <person name="Gharbi K."/>
            <person name="Hall N."/>
            <person name="Watson M."/>
            <person name="Adriaenssens E.M."/>
            <person name="Foster-Nyarko E."/>
            <person name="Jarju S."/>
            <person name="Secka A."/>
            <person name="Antonio M."/>
            <person name="Oren A."/>
            <person name="Chaudhuri R.R."/>
            <person name="La Ragione R."/>
            <person name="Hildebrand F."/>
            <person name="Pallen M.J."/>
        </authorList>
    </citation>
    <scope>NUCLEOTIDE SEQUENCE</scope>
    <source>
        <strain evidence="12">ChiGjej4B4-12881</strain>
    </source>
</reference>